<dbReference type="Pfam" id="PF00106">
    <property type="entry name" value="adh_short"/>
    <property type="match status" value="1"/>
</dbReference>
<dbReference type="NCBIfam" id="NF004826">
    <property type="entry name" value="PRK06182.1"/>
    <property type="match status" value="1"/>
</dbReference>
<dbReference type="PATRIC" id="fig|1423771.3.peg.1386"/>
<dbReference type="PRINTS" id="PR00080">
    <property type="entry name" value="SDRFAMILY"/>
</dbReference>
<dbReference type="InterPro" id="IPR002347">
    <property type="entry name" value="SDR_fam"/>
</dbReference>
<organism evidence="4 5">
    <name type="scientific">Limosilactobacillus mucosae DSM 13345</name>
    <dbReference type="NCBI Taxonomy" id="1423771"/>
    <lineage>
        <taxon>Bacteria</taxon>
        <taxon>Bacillati</taxon>
        <taxon>Bacillota</taxon>
        <taxon>Bacilli</taxon>
        <taxon>Lactobacillales</taxon>
        <taxon>Lactobacillaceae</taxon>
        <taxon>Limosilactobacillus</taxon>
    </lineage>
</organism>
<accession>A0A0R1P147</accession>
<dbReference type="AlphaFoldDB" id="A0A0R1P147"/>
<sequence>MSNKVILVTGASSGMGFETAKTLAQQGNKVYGAAHRVEKMAALKEYGVTPLKLDITDETSNKAAIAEIIAKEGRIDVLINNAGYGSYGAIEDVDLAEAKRQFDVNLFGLAALTKNVLPYMRAQHSGKIINVSSMGGRLVSFMGGWYHATKYAVEAFSDALRMEVKQFGIDIILIEPGGIKTDWGHIAADHLADSAKGGAYEKTALKVAEGMHKQYNGNMMSKPQVVVKATVKAVNARCPKPRYLIGFGAKPLVFAHAILPTRGFDFIMMHAS</sequence>
<dbReference type="SUPFAM" id="SSF51735">
    <property type="entry name" value="NAD(P)-binding Rossmann-fold domains"/>
    <property type="match status" value="1"/>
</dbReference>
<dbReference type="GO" id="GO:0016491">
    <property type="term" value="F:oxidoreductase activity"/>
    <property type="evidence" value="ECO:0007669"/>
    <property type="project" value="UniProtKB-KW"/>
</dbReference>
<dbReference type="PANTHER" id="PTHR43976:SF16">
    <property type="entry name" value="SHORT-CHAIN DEHYDROGENASE_REDUCTASE FAMILY PROTEIN"/>
    <property type="match status" value="1"/>
</dbReference>
<dbReference type="RefSeq" id="WP_056968735.1">
    <property type="nucleotide sequence ID" value="NZ_AZEQ01000030.1"/>
</dbReference>
<evidence type="ECO:0000256" key="1">
    <source>
        <dbReference type="ARBA" id="ARBA00006484"/>
    </source>
</evidence>
<evidence type="ECO:0000256" key="3">
    <source>
        <dbReference type="RuleBase" id="RU000363"/>
    </source>
</evidence>
<dbReference type="InterPro" id="IPR036291">
    <property type="entry name" value="NAD(P)-bd_dom_sf"/>
</dbReference>
<name>A0A0R1P147_LIMMU</name>
<dbReference type="Gene3D" id="3.40.50.720">
    <property type="entry name" value="NAD(P)-binding Rossmann-like Domain"/>
    <property type="match status" value="1"/>
</dbReference>
<dbReference type="Proteomes" id="UP000050901">
    <property type="component" value="Unassembled WGS sequence"/>
</dbReference>
<evidence type="ECO:0000313" key="5">
    <source>
        <dbReference type="Proteomes" id="UP000050901"/>
    </source>
</evidence>
<dbReference type="CDD" id="cd05374">
    <property type="entry name" value="17beta-HSD-like_SDR_c"/>
    <property type="match status" value="1"/>
</dbReference>
<evidence type="ECO:0000313" key="4">
    <source>
        <dbReference type="EMBL" id="KRL23634.1"/>
    </source>
</evidence>
<dbReference type="PRINTS" id="PR00081">
    <property type="entry name" value="GDHRDH"/>
</dbReference>
<dbReference type="InterPro" id="IPR051911">
    <property type="entry name" value="SDR_oxidoreductase"/>
</dbReference>
<comment type="caution">
    <text evidence="4">The sequence shown here is derived from an EMBL/GenBank/DDBJ whole genome shotgun (WGS) entry which is preliminary data.</text>
</comment>
<keyword evidence="2" id="KW-0560">Oxidoreductase</keyword>
<dbReference type="EMBL" id="AZEQ01000030">
    <property type="protein sequence ID" value="KRL23634.1"/>
    <property type="molecule type" value="Genomic_DNA"/>
</dbReference>
<gene>
    <name evidence="4" type="ORF">FC47_GL001375</name>
</gene>
<dbReference type="PANTHER" id="PTHR43976">
    <property type="entry name" value="SHORT CHAIN DEHYDROGENASE"/>
    <property type="match status" value="1"/>
</dbReference>
<comment type="similarity">
    <text evidence="1 3">Belongs to the short-chain dehydrogenases/reductases (SDR) family.</text>
</comment>
<reference evidence="4 5" key="1">
    <citation type="journal article" date="2015" name="Genome Announc.">
        <title>Expanding the biotechnology potential of lactobacilli through comparative genomics of 213 strains and associated genera.</title>
        <authorList>
            <person name="Sun Z."/>
            <person name="Harris H.M."/>
            <person name="McCann A."/>
            <person name="Guo C."/>
            <person name="Argimon S."/>
            <person name="Zhang W."/>
            <person name="Yang X."/>
            <person name="Jeffery I.B."/>
            <person name="Cooney J.C."/>
            <person name="Kagawa T.F."/>
            <person name="Liu W."/>
            <person name="Song Y."/>
            <person name="Salvetti E."/>
            <person name="Wrobel A."/>
            <person name="Rasinkangas P."/>
            <person name="Parkhill J."/>
            <person name="Rea M.C."/>
            <person name="O'Sullivan O."/>
            <person name="Ritari J."/>
            <person name="Douillard F.P."/>
            <person name="Paul Ross R."/>
            <person name="Yang R."/>
            <person name="Briner A.E."/>
            <person name="Felis G.E."/>
            <person name="de Vos W.M."/>
            <person name="Barrangou R."/>
            <person name="Klaenhammer T.R."/>
            <person name="Caufield P.W."/>
            <person name="Cui Y."/>
            <person name="Zhang H."/>
            <person name="O'Toole P.W."/>
        </authorList>
    </citation>
    <scope>NUCLEOTIDE SEQUENCE [LARGE SCALE GENOMIC DNA]</scope>
    <source>
        <strain evidence="4 5">DSM 13345</strain>
    </source>
</reference>
<proteinExistence type="inferred from homology"/>
<protein>
    <submittedName>
        <fullName evidence="4">Short chain dehydrogenase</fullName>
    </submittedName>
</protein>
<evidence type="ECO:0000256" key="2">
    <source>
        <dbReference type="ARBA" id="ARBA00023002"/>
    </source>
</evidence>